<dbReference type="EMBL" id="KZ824543">
    <property type="protein sequence ID" value="RAK90898.1"/>
    <property type="molecule type" value="Genomic_DNA"/>
</dbReference>
<reference evidence="1" key="1">
    <citation type="submission" date="2018-02" db="EMBL/GenBank/DDBJ databases">
        <title>The genomes of Aspergillus section Nigri reveals drivers in fungal speciation.</title>
        <authorList>
            <consortium name="DOE Joint Genome Institute"/>
            <person name="Vesth T.C."/>
            <person name="Nybo J."/>
            <person name="Theobald S."/>
            <person name="Brandl J."/>
            <person name="Frisvad J.C."/>
            <person name="Nielsen K.F."/>
            <person name="Lyhne E.K."/>
            <person name="Kogle M.E."/>
            <person name="Kuo A."/>
            <person name="Riley R."/>
            <person name="Clum A."/>
            <person name="Nolan M."/>
            <person name="Lipzen A."/>
            <person name="Salamov A."/>
            <person name="Henrissat B."/>
            <person name="Wiebenga A."/>
            <person name="De vries R.P."/>
            <person name="Grigoriev I.V."/>
            <person name="Mortensen U.H."/>
            <person name="Andersen M.R."/>
            <person name="Baker S.E."/>
        </authorList>
    </citation>
    <scope>NUCLEOTIDE SEQUENCE</scope>
    <source>
        <strain evidence="1">CBS 115574</strain>
    </source>
</reference>
<evidence type="ECO:0000313" key="1">
    <source>
        <dbReference type="EMBL" id="RAK90898.1"/>
    </source>
</evidence>
<dbReference type="Proteomes" id="UP000249748">
    <property type="component" value="Unassembled WGS sequence"/>
</dbReference>
<protein>
    <submittedName>
        <fullName evidence="1">Uncharacterized protein</fullName>
    </submittedName>
</protein>
<evidence type="ECO:0000313" key="2">
    <source>
        <dbReference type="Proteomes" id="UP000249748"/>
    </source>
</evidence>
<keyword evidence="2" id="KW-1185">Reference proteome</keyword>
<gene>
    <name evidence="1" type="ORF">BO79DRAFT_281116</name>
</gene>
<name>A0ACD1IKV2_9EURO</name>
<organism evidence="1 2">
    <name type="scientific">Aspergillus costaricaensis CBS 115574</name>
    <dbReference type="NCBI Taxonomy" id="1448317"/>
    <lineage>
        <taxon>Eukaryota</taxon>
        <taxon>Fungi</taxon>
        <taxon>Dikarya</taxon>
        <taxon>Ascomycota</taxon>
        <taxon>Pezizomycotina</taxon>
        <taxon>Eurotiomycetes</taxon>
        <taxon>Eurotiomycetidae</taxon>
        <taxon>Eurotiales</taxon>
        <taxon>Aspergillaceae</taxon>
        <taxon>Aspergillus</taxon>
        <taxon>Aspergillus subgen. Circumdati</taxon>
    </lineage>
</organism>
<accession>A0ACD1IKV2</accession>
<proteinExistence type="predicted"/>
<sequence>MLETEAKGDSCDRLLPGCTACIEAKAKCCPRSVQLGGTAEDASGLSNAALPDYIETLKRKAEDLDDQSRRRRPQAAHDSPQTSHDTPLTEQTSLTERSVQAAMGEIEFLSRNAMAEPRGEASGFPQELAIGNMIKASLAISGKDPTQSSCPLSQKSKYSNMLGQTPTLTREVVADCMGRFFGHTKALCPYINEGEMLEYRDAFFDSSHVSRTTSYTTFRDFNVYMATAIGMLLSPESGIELFASSLHSTAMQRFPTILGSSDDLNMLHSMQLLIIYSMFSSMGGSTWHLVGLAMKKAISYRFHKEPLSDIGIPEQKLNRRRNIFWNLYILDRSAQWTGHSALKMKMLRFKYVSGNNISPPDTLDFPAYVVMHARLISKMRGSSHQQSSFHYGSFSYWRDIPRGLIGSNIPPTSSRTIRQLTCKFMVCLAQISGFERNTARVFGTTHTIRQDIINTCSEYISNEYLAVEDDCFTGSFVDAFDIFSAGMVLTCLGRISPSSDVPNAASLLNKCTSLLTLLGERFSALKALCRVLWCLQESADMMAPSRDDDLLSSRQTVADKPTVYLLDTFPPKAIEHAKTLFNIIQPQDEGFQNWRENARALLIRSSYFTAEDVASCPNLIAIGKHGVGIDKIDQNACAERGIKILNTPGANARDVAELVVALSLSVARGIRSITTRQMSKPVPKETCNGLTLYQKTVGIIGMGNIGRTVAEIFRGGFQTDIIAYDAYMPEDIWTHIPHTRASSIDDVITRADILSVHVPLTNETRDMISYDKICMMKPDAILINAARGGIVNEQDLTRALSEGRLWGAGLDCHEQEPPSFEKYGQLWENLNSVIFQSKRHILEFFFMITTIHTSYFSLQNPPPNHPPTMPPHDLHIPLQTIRNKQGPPILTPKLTIRQILPSILRSNNPRLRHTLLIHHKHTPKTRMTYKQTPLLIHRQPIRPRTPKRLEKQPYLRQFCLVIATYKNRSSGDNTKPFGEIPFDTRQSSFPSGESRYTHPDGSVIPVWPWSTGPSRKISDAGRAEPLRHSVGWPVQRKWEGMRVQVNMGLITETRKAIQDAPKGMFNAYVLMCTCVFAFAGVAKGFDEDDYANTKGWIVSITTAGAVFGCLGCPRINDRFGRRWTFRLSTLIYIAGILGQGLCNGNLSGLYASRFIAGLGLGVLTIVPPIYISEIAPKTIRGLLTLQHAACQQLGVVFGFFINYGVTKSYPGVDKQWMLPTLLQLLPATIWLVGSFLCCESPRWLLYKGKRHDAATNLVKLRHLPLDHPIIVAELAGMDAQLLLETESVGEATIWELLKETLIPIENRRRFFLIFMANLLSQWSGANAITQYSPTIFGYLGISGDESTFLATGIYGVVKFASTLAFALFIVDFIGRRRSLITGISLQIVTLVYVGAYLGATKNMIATQISDTPSASHASTAAIVAIYIHAVAWSIGWFGIPYLIGSEIFPIRIRSLNVSISMAFHWAFYFGCSRAMPSLLAATHRWGAFLFFGCICVIGLVYVFFAMPDTTGRSLEALDSLFQRPWYTVYRVAYPSSEAVRVEREDAKLGAEHVERA</sequence>